<keyword evidence="1" id="KW-1133">Transmembrane helix</keyword>
<protein>
    <submittedName>
        <fullName evidence="2">Uncharacterized protein</fullName>
    </submittedName>
</protein>
<organism evidence="2 3">
    <name type="scientific">Bugula neritina</name>
    <name type="common">Brown bryozoan</name>
    <name type="synonym">Sertularia neritina</name>
    <dbReference type="NCBI Taxonomy" id="10212"/>
    <lineage>
        <taxon>Eukaryota</taxon>
        <taxon>Metazoa</taxon>
        <taxon>Spiralia</taxon>
        <taxon>Lophotrochozoa</taxon>
        <taxon>Bryozoa</taxon>
        <taxon>Gymnolaemata</taxon>
        <taxon>Cheilostomatida</taxon>
        <taxon>Flustrina</taxon>
        <taxon>Buguloidea</taxon>
        <taxon>Bugulidae</taxon>
        <taxon>Bugula</taxon>
    </lineage>
</organism>
<evidence type="ECO:0000313" key="3">
    <source>
        <dbReference type="Proteomes" id="UP000593567"/>
    </source>
</evidence>
<feature type="transmembrane region" description="Helical" evidence="1">
    <location>
        <begin position="47"/>
        <end position="65"/>
    </location>
</feature>
<dbReference type="Proteomes" id="UP000593567">
    <property type="component" value="Unassembled WGS sequence"/>
</dbReference>
<keyword evidence="1" id="KW-0812">Transmembrane</keyword>
<keyword evidence="3" id="KW-1185">Reference proteome</keyword>
<accession>A0A7J7K842</accession>
<dbReference type="AlphaFoldDB" id="A0A7J7K842"/>
<dbReference type="EMBL" id="VXIV02001174">
    <property type="protein sequence ID" value="KAF6034021.1"/>
    <property type="molecule type" value="Genomic_DNA"/>
</dbReference>
<sequence>MTTAALVRANLAEQSDIFNARAVMFSTTIFSSIFQVTYVCCIFEGSFYYYIGAAIVSHITFIQYMD</sequence>
<evidence type="ECO:0000313" key="2">
    <source>
        <dbReference type="EMBL" id="KAF6034021.1"/>
    </source>
</evidence>
<evidence type="ECO:0000256" key="1">
    <source>
        <dbReference type="SAM" id="Phobius"/>
    </source>
</evidence>
<gene>
    <name evidence="2" type="ORF">EB796_007669</name>
</gene>
<reference evidence="2" key="1">
    <citation type="submission" date="2020-06" db="EMBL/GenBank/DDBJ databases">
        <title>Draft genome of Bugula neritina, a colonial animal packing powerful symbionts and potential medicines.</title>
        <authorList>
            <person name="Rayko M."/>
        </authorList>
    </citation>
    <scope>NUCLEOTIDE SEQUENCE [LARGE SCALE GENOMIC DNA]</scope>
    <source>
        <strain evidence="2">Kwan_BN1</strain>
    </source>
</reference>
<comment type="caution">
    <text evidence="2">The sequence shown here is derived from an EMBL/GenBank/DDBJ whole genome shotgun (WGS) entry which is preliminary data.</text>
</comment>
<feature type="transmembrane region" description="Helical" evidence="1">
    <location>
        <begin position="20"/>
        <end position="40"/>
    </location>
</feature>
<keyword evidence="1" id="KW-0472">Membrane</keyword>
<proteinExistence type="predicted"/>
<name>A0A7J7K842_BUGNE</name>